<evidence type="ECO:0000256" key="3">
    <source>
        <dbReference type="SAM" id="Phobius"/>
    </source>
</evidence>
<dbReference type="InterPro" id="IPR008972">
    <property type="entry name" value="Cupredoxin"/>
</dbReference>
<keyword evidence="7" id="KW-1185">Reference proteome</keyword>
<accession>A0ABP0YXJ7</accession>
<feature type="signal peptide" evidence="4">
    <location>
        <begin position="1"/>
        <end position="25"/>
    </location>
</feature>
<sequence>MSSGKMAWALQWISTMAVFAVSVSATVHKVGDSAGWTTLIPVDYAKWASSKQIHVGDSLLFEYNTKFHNVLQVTQEQFKSCNASSPVASYNSGADSIPLKRPGTFYYLCGFPGHCQLGQKVEVKVIAGSSSALLGPASGPGPSPSPMGTPFASAPPPSAASTLSYFFSPICLLVAALLYCVCV</sequence>
<feature type="domain" description="Phytocyanin" evidence="5">
    <location>
        <begin position="26"/>
        <end position="127"/>
    </location>
</feature>
<dbReference type="SUPFAM" id="SSF49503">
    <property type="entry name" value="Cupredoxins"/>
    <property type="match status" value="1"/>
</dbReference>
<dbReference type="Gene3D" id="2.60.40.420">
    <property type="entry name" value="Cupredoxins - blue copper proteins"/>
    <property type="match status" value="1"/>
</dbReference>
<dbReference type="InterPro" id="IPR003245">
    <property type="entry name" value="Phytocyanin_dom"/>
</dbReference>
<keyword evidence="3" id="KW-0812">Transmembrane</keyword>
<dbReference type="Proteomes" id="UP001642487">
    <property type="component" value="Chromosome 6"/>
</dbReference>
<keyword evidence="3" id="KW-0472">Membrane</keyword>
<dbReference type="CDD" id="cd11014">
    <property type="entry name" value="Mavicyanin"/>
    <property type="match status" value="1"/>
</dbReference>
<dbReference type="PANTHER" id="PTHR33021">
    <property type="entry name" value="BLUE COPPER PROTEIN"/>
    <property type="match status" value="1"/>
</dbReference>
<dbReference type="Pfam" id="PF02298">
    <property type="entry name" value="Cu_bind_like"/>
    <property type="match status" value="1"/>
</dbReference>
<keyword evidence="2" id="KW-0186">Copper</keyword>
<gene>
    <name evidence="6" type="ORF">CITCOLO1_LOCUS15647</name>
</gene>
<reference evidence="6 7" key="1">
    <citation type="submission" date="2024-03" db="EMBL/GenBank/DDBJ databases">
        <authorList>
            <person name="Gkanogiannis A."/>
            <person name="Becerra Lopez-Lavalle L."/>
        </authorList>
    </citation>
    <scope>NUCLEOTIDE SEQUENCE [LARGE SCALE GENOMIC DNA]</scope>
</reference>
<dbReference type="PROSITE" id="PS51485">
    <property type="entry name" value="PHYTOCYANIN"/>
    <property type="match status" value="1"/>
</dbReference>
<dbReference type="InterPro" id="IPR028871">
    <property type="entry name" value="BlueCu_1_BS"/>
</dbReference>
<evidence type="ECO:0000256" key="2">
    <source>
        <dbReference type="ARBA" id="ARBA00023008"/>
    </source>
</evidence>
<evidence type="ECO:0000256" key="4">
    <source>
        <dbReference type="SAM" id="SignalP"/>
    </source>
</evidence>
<dbReference type="EMBL" id="OZ021740">
    <property type="protein sequence ID" value="CAK9323465.1"/>
    <property type="molecule type" value="Genomic_DNA"/>
</dbReference>
<keyword evidence="1" id="KW-0479">Metal-binding</keyword>
<evidence type="ECO:0000256" key="1">
    <source>
        <dbReference type="ARBA" id="ARBA00022723"/>
    </source>
</evidence>
<keyword evidence="4" id="KW-0732">Signal</keyword>
<proteinExistence type="predicted"/>
<keyword evidence="3" id="KW-1133">Transmembrane helix</keyword>
<dbReference type="PROSITE" id="PS00196">
    <property type="entry name" value="COPPER_BLUE"/>
    <property type="match status" value="1"/>
</dbReference>
<organism evidence="6 7">
    <name type="scientific">Citrullus colocynthis</name>
    <name type="common">colocynth</name>
    <dbReference type="NCBI Taxonomy" id="252529"/>
    <lineage>
        <taxon>Eukaryota</taxon>
        <taxon>Viridiplantae</taxon>
        <taxon>Streptophyta</taxon>
        <taxon>Embryophyta</taxon>
        <taxon>Tracheophyta</taxon>
        <taxon>Spermatophyta</taxon>
        <taxon>Magnoliopsida</taxon>
        <taxon>eudicotyledons</taxon>
        <taxon>Gunneridae</taxon>
        <taxon>Pentapetalae</taxon>
        <taxon>rosids</taxon>
        <taxon>fabids</taxon>
        <taxon>Cucurbitales</taxon>
        <taxon>Cucurbitaceae</taxon>
        <taxon>Benincaseae</taxon>
        <taxon>Citrullus</taxon>
    </lineage>
</organism>
<protein>
    <recommendedName>
        <fullName evidence="5">Phytocyanin domain-containing protein</fullName>
    </recommendedName>
</protein>
<evidence type="ECO:0000313" key="7">
    <source>
        <dbReference type="Proteomes" id="UP001642487"/>
    </source>
</evidence>
<feature type="transmembrane region" description="Helical" evidence="3">
    <location>
        <begin position="163"/>
        <end position="182"/>
    </location>
</feature>
<evidence type="ECO:0000313" key="6">
    <source>
        <dbReference type="EMBL" id="CAK9323465.1"/>
    </source>
</evidence>
<dbReference type="InterPro" id="IPR039391">
    <property type="entry name" value="Phytocyanin-like"/>
</dbReference>
<feature type="chain" id="PRO_5045280996" description="Phytocyanin domain-containing protein" evidence="4">
    <location>
        <begin position="26"/>
        <end position="183"/>
    </location>
</feature>
<dbReference type="InterPro" id="IPR041845">
    <property type="entry name" value="Mavicyanin"/>
</dbReference>
<evidence type="ECO:0000259" key="5">
    <source>
        <dbReference type="PROSITE" id="PS51485"/>
    </source>
</evidence>
<name>A0ABP0YXJ7_9ROSI</name>
<dbReference type="PANTHER" id="PTHR33021:SF356">
    <property type="entry name" value="MAVICYANIN"/>
    <property type="match status" value="1"/>
</dbReference>